<dbReference type="Gene3D" id="3.40.630.30">
    <property type="match status" value="1"/>
</dbReference>
<accession>A0A7G9GV66</accession>
<gene>
    <name evidence="2" type="ORF">H9Q81_06910</name>
</gene>
<dbReference type="PROSITE" id="PS51186">
    <property type="entry name" value="GNAT"/>
    <property type="match status" value="1"/>
</dbReference>
<dbReference type="Proteomes" id="UP000515913">
    <property type="component" value="Chromosome"/>
</dbReference>
<feature type="domain" description="N-acetyltransferase" evidence="1">
    <location>
        <begin position="2"/>
        <end position="155"/>
    </location>
</feature>
<dbReference type="InterPro" id="IPR016181">
    <property type="entry name" value="Acyl_CoA_acyltransferase"/>
</dbReference>
<dbReference type="GO" id="GO:0016747">
    <property type="term" value="F:acyltransferase activity, transferring groups other than amino-acyl groups"/>
    <property type="evidence" value="ECO:0007669"/>
    <property type="project" value="InterPro"/>
</dbReference>
<reference evidence="2 3" key="1">
    <citation type="submission" date="2020-08" db="EMBL/GenBank/DDBJ databases">
        <authorList>
            <person name="Liu C."/>
            <person name="Sun Q."/>
        </authorList>
    </citation>
    <scope>NUCLEOTIDE SEQUENCE [LARGE SCALE GENOMIC DNA]</scope>
    <source>
        <strain evidence="2 3">NSJ-57</strain>
    </source>
</reference>
<dbReference type="EMBL" id="CP060637">
    <property type="protein sequence ID" value="QNM14698.1"/>
    <property type="molecule type" value="Genomic_DNA"/>
</dbReference>
<evidence type="ECO:0000259" key="1">
    <source>
        <dbReference type="PROSITE" id="PS51186"/>
    </source>
</evidence>
<evidence type="ECO:0000313" key="2">
    <source>
        <dbReference type="EMBL" id="QNM14698.1"/>
    </source>
</evidence>
<protein>
    <submittedName>
        <fullName evidence="2">GNAT family N-acetyltransferase</fullName>
    </submittedName>
</protein>
<dbReference type="InterPro" id="IPR000182">
    <property type="entry name" value="GNAT_dom"/>
</dbReference>
<sequence>MVLLRETIEQDIPEIYRYIHLSYVTKYCDDPEKQWKTHEKWYKFLINSDSYVMYTITNSENGQFYGCVKFELEGECAIINVYLIEEIRHKGYSEKIIELSIGELQIKHPEISIVLAYILEENTPSLSAFKHLKFQYDGVEEYKGLDHMLFIKTLK</sequence>
<dbReference type="KEGG" id="fho:H9Q81_06910"/>
<evidence type="ECO:0000313" key="3">
    <source>
        <dbReference type="Proteomes" id="UP000515913"/>
    </source>
</evidence>
<dbReference type="AlphaFoldDB" id="A0A7G9GV66"/>
<keyword evidence="2" id="KW-0808">Transferase</keyword>
<proteinExistence type="predicted"/>
<name>A0A7G9GV66_9FUSO</name>
<keyword evidence="3" id="KW-1185">Reference proteome</keyword>
<organism evidence="2 3">
    <name type="scientific">Fusobacterium hominis</name>
    <dbReference type="NCBI Taxonomy" id="2764326"/>
    <lineage>
        <taxon>Bacteria</taxon>
        <taxon>Fusobacteriati</taxon>
        <taxon>Fusobacteriota</taxon>
        <taxon>Fusobacteriia</taxon>
        <taxon>Fusobacteriales</taxon>
        <taxon>Fusobacteriaceae</taxon>
        <taxon>Fusobacterium</taxon>
    </lineage>
</organism>
<dbReference type="RefSeq" id="WP_159458972.1">
    <property type="nucleotide sequence ID" value="NZ_CP060637.1"/>
</dbReference>
<dbReference type="SUPFAM" id="SSF55729">
    <property type="entry name" value="Acyl-CoA N-acyltransferases (Nat)"/>
    <property type="match status" value="1"/>
</dbReference>
<dbReference type="Pfam" id="PF13302">
    <property type="entry name" value="Acetyltransf_3"/>
    <property type="match status" value="1"/>
</dbReference>